<comment type="caution">
    <text evidence="1">The sequence shown here is derived from an EMBL/GenBank/DDBJ whole genome shotgun (WGS) entry which is preliminary data.</text>
</comment>
<dbReference type="Proteomes" id="UP001583177">
    <property type="component" value="Unassembled WGS sequence"/>
</dbReference>
<evidence type="ECO:0000313" key="2">
    <source>
        <dbReference type="Proteomes" id="UP001583177"/>
    </source>
</evidence>
<organism evidence="1 2">
    <name type="scientific">Diaporthe australafricana</name>
    <dbReference type="NCBI Taxonomy" id="127596"/>
    <lineage>
        <taxon>Eukaryota</taxon>
        <taxon>Fungi</taxon>
        <taxon>Dikarya</taxon>
        <taxon>Ascomycota</taxon>
        <taxon>Pezizomycotina</taxon>
        <taxon>Sordariomycetes</taxon>
        <taxon>Sordariomycetidae</taxon>
        <taxon>Diaporthales</taxon>
        <taxon>Diaporthaceae</taxon>
        <taxon>Diaporthe</taxon>
    </lineage>
</organism>
<accession>A0ABR3XGU4</accession>
<sequence>MESNTIILVAHGDQQSGVLAAKNIKAHAKSGSPLSFDAALKFMNGDVKTPIFPSASVGTFEGLSDQNCKALFKGRVFSTKRLVNTTLTVPKGEFMGSQIWCLNGQEKETSIAEISVKWKAPKTVILLSCRGGGPFHEVITNSKL</sequence>
<evidence type="ECO:0000313" key="1">
    <source>
        <dbReference type="EMBL" id="KAL1875170.1"/>
    </source>
</evidence>
<proteinExistence type="predicted"/>
<name>A0ABR3XGU4_9PEZI</name>
<reference evidence="1 2" key="1">
    <citation type="journal article" date="2024" name="IMA Fungus">
        <title>IMA Genome - F19 : A genome assembly and annotation guide to empower mycologists, including annotated draft genome sequences of Ceratocystis pirilliformis, Diaporthe australafricana, Fusarium ophioides, Paecilomyces lecythidis, and Sporothrix stenoceras.</title>
        <authorList>
            <person name="Aylward J."/>
            <person name="Wilson A.M."/>
            <person name="Visagie C.M."/>
            <person name="Spraker J."/>
            <person name="Barnes I."/>
            <person name="Buitendag C."/>
            <person name="Ceriani C."/>
            <person name="Del Mar Angel L."/>
            <person name="du Plessis D."/>
            <person name="Fuchs T."/>
            <person name="Gasser K."/>
            <person name="Kramer D."/>
            <person name="Li W."/>
            <person name="Munsamy K."/>
            <person name="Piso A."/>
            <person name="Price J.L."/>
            <person name="Sonnekus B."/>
            <person name="Thomas C."/>
            <person name="van der Nest A."/>
            <person name="van Dijk A."/>
            <person name="van Heerden A."/>
            <person name="van Vuuren N."/>
            <person name="Yilmaz N."/>
            <person name="Duong T.A."/>
            <person name="van der Merwe N.A."/>
            <person name="Wingfield M.J."/>
            <person name="Wingfield B.D."/>
        </authorList>
    </citation>
    <scope>NUCLEOTIDE SEQUENCE [LARGE SCALE GENOMIC DNA]</scope>
    <source>
        <strain evidence="1 2">CMW 18300</strain>
    </source>
</reference>
<dbReference type="EMBL" id="JAWRVE010000020">
    <property type="protein sequence ID" value="KAL1875170.1"/>
    <property type="molecule type" value="Genomic_DNA"/>
</dbReference>
<keyword evidence="2" id="KW-1185">Reference proteome</keyword>
<gene>
    <name evidence="1" type="ORF">Daus18300_003238</name>
</gene>
<protein>
    <submittedName>
        <fullName evidence="1">Uncharacterized protein</fullName>
    </submittedName>
</protein>